<evidence type="ECO:0008006" key="3">
    <source>
        <dbReference type="Google" id="ProtNLM"/>
    </source>
</evidence>
<dbReference type="Proteomes" id="UP000520198">
    <property type="component" value="Unassembled WGS sequence"/>
</dbReference>
<dbReference type="RefSeq" id="WP_176355180.1">
    <property type="nucleotide sequence ID" value="NZ_JABWDU010000007.1"/>
</dbReference>
<gene>
    <name evidence="1" type="ORF">HT585_23260</name>
</gene>
<comment type="caution">
    <text evidence="1">The sequence shown here is derived from an EMBL/GenBank/DDBJ whole genome shotgun (WGS) entry which is preliminary data.</text>
</comment>
<reference evidence="1 2" key="1">
    <citation type="submission" date="2020-06" db="EMBL/GenBank/DDBJ databases">
        <authorList>
            <person name="Grouzdev D.S."/>
        </authorList>
    </citation>
    <scope>NUCLEOTIDE SEQUENCE [LARGE SCALE GENOMIC DNA]</scope>
    <source>
        <strain evidence="1 2">HO-A22</strain>
    </source>
</reference>
<sequence>MIAPANAGHRQYRCYIAWRCRRRTNLRQRNACESEWRNTTNRKDIANRALAKWRDFGFPIDDHPEFHALLQLWINGDVSVDDIRRKYVKLLQKRSRNGKPD</sequence>
<dbReference type="AlphaFoldDB" id="A0A7Y6UPT0"/>
<proteinExistence type="predicted"/>
<evidence type="ECO:0000313" key="1">
    <source>
        <dbReference type="EMBL" id="NVD41791.1"/>
    </source>
</evidence>
<protein>
    <recommendedName>
        <fullName evidence="3">Antitoxin VbhA domain-containing protein</fullName>
    </recommendedName>
</protein>
<evidence type="ECO:0000313" key="2">
    <source>
        <dbReference type="Proteomes" id="UP000520198"/>
    </source>
</evidence>
<keyword evidence="2" id="KW-1185">Reference proteome</keyword>
<organism evidence="1 2">
    <name type="scientific">Ensifer oleiphilus</name>
    <dbReference type="NCBI Taxonomy" id="2742698"/>
    <lineage>
        <taxon>Bacteria</taxon>
        <taxon>Pseudomonadati</taxon>
        <taxon>Pseudomonadota</taxon>
        <taxon>Alphaproteobacteria</taxon>
        <taxon>Hyphomicrobiales</taxon>
        <taxon>Rhizobiaceae</taxon>
        <taxon>Sinorhizobium/Ensifer group</taxon>
        <taxon>Ensifer</taxon>
    </lineage>
</organism>
<accession>A0A7Y6UPT0</accession>
<name>A0A7Y6UPT0_9HYPH</name>
<dbReference type="EMBL" id="JABWDU010000007">
    <property type="protein sequence ID" value="NVD41791.1"/>
    <property type="molecule type" value="Genomic_DNA"/>
</dbReference>